<dbReference type="EMBL" id="CP036267">
    <property type="protein sequence ID" value="QDT35027.1"/>
    <property type="molecule type" value="Genomic_DNA"/>
</dbReference>
<name>A0A517QTZ9_9PLAN</name>
<dbReference type="InterPro" id="IPR029063">
    <property type="entry name" value="SAM-dependent_MTases_sf"/>
</dbReference>
<proteinExistence type="predicted"/>
<organism evidence="1 2">
    <name type="scientific">Thalassoglobus polymorphus</name>
    <dbReference type="NCBI Taxonomy" id="2527994"/>
    <lineage>
        <taxon>Bacteria</taxon>
        <taxon>Pseudomonadati</taxon>
        <taxon>Planctomycetota</taxon>
        <taxon>Planctomycetia</taxon>
        <taxon>Planctomycetales</taxon>
        <taxon>Planctomycetaceae</taxon>
        <taxon>Thalassoglobus</taxon>
    </lineage>
</organism>
<accession>A0A517QTZ9</accession>
<dbReference type="GO" id="GO:0032259">
    <property type="term" value="P:methylation"/>
    <property type="evidence" value="ECO:0007669"/>
    <property type="project" value="UniProtKB-KW"/>
</dbReference>
<dbReference type="PANTHER" id="PTHR43861">
    <property type="entry name" value="TRANS-ACONITATE 2-METHYLTRANSFERASE-RELATED"/>
    <property type="match status" value="1"/>
</dbReference>
<dbReference type="SUPFAM" id="SSF53335">
    <property type="entry name" value="S-adenosyl-L-methionine-dependent methyltransferases"/>
    <property type="match status" value="1"/>
</dbReference>
<protein>
    <submittedName>
        <fullName evidence="1">Ubiquinone biosynthesis O-methyltransferase</fullName>
        <ecNumber evidence="1">2.1.1.222</ecNumber>
    </submittedName>
</protein>
<keyword evidence="1" id="KW-0489">Methyltransferase</keyword>
<keyword evidence="1" id="KW-0830">Ubiquinone</keyword>
<reference evidence="1 2" key="1">
    <citation type="submission" date="2019-02" db="EMBL/GenBank/DDBJ databases">
        <title>Deep-cultivation of Planctomycetes and their phenomic and genomic characterization uncovers novel biology.</title>
        <authorList>
            <person name="Wiegand S."/>
            <person name="Jogler M."/>
            <person name="Boedeker C."/>
            <person name="Pinto D."/>
            <person name="Vollmers J."/>
            <person name="Rivas-Marin E."/>
            <person name="Kohn T."/>
            <person name="Peeters S.H."/>
            <person name="Heuer A."/>
            <person name="Rast P."/>
            <person name="Oberbeckmann S."/>
            <person name="Bunk B."/>
            <person name="Jeske O."/>
            <person name="Meyerdierks A."/>
            <person name="Storesund J.E."/>
            <person name="Kallscheuer N."/>
            <person name="Luecker S."/>
            <person name="Lage O.M."/>
            <person name="Pohl T."/>
            <person name="Merkel B.J."/>
            <person name="Hornburger P."/>
            <person name="Mueller R.-W."/>
            <person name="Bruemmer F."/>
            <person name="Labrenz M."/>
            <person name="Spormann A.M."/>
            <person name="Op den Camp H."/>
            <person name="Overmann J."/>
            <person name="Amann R."/>
            <person name="Jetten M.S.M."/>
            <person name="Mascher T."/>
            <person name="Medema M.H."/>
            <person name="Devos D.P."/>
            <person name="Kaster A.-K."/>
            <person name="Ovreas L."/>
            <person name="Rohde M."/>
            <person name="Galperin M.Y."/>
            <person name="Jogler C."/>
        </authorList>
    </citation>
    <scope>NUCLEOTIDE SEQUENCE [LARGE SCALE GENOMIC DNA]</scope>
    <source>
        <strain evidence="1 2">Mal48</strain>
    </source>
</reference>
<dbReference type="Proteomes" id="UP000315724">
    <property type="component" value="Chromosome"/>
</dbReference>
<sequence>MSDITSIATNTSVTCPLCSSDEHQTLATRGRAGEDLHTVVCTGCGLVFISPIPTAEEVAEYYAKEYRLKYKGVVQPKRKHIYRAGKRALMRLPLIEEFAKPGQRVLDIGSGGGEFVYLLKSKGFAASGIEPDEGYGGFSVQEYGIDVKIGPFDESMFEPDSFDVVTANHVVEHLRDPLSVFQGIWKGLKKGGHLIVEVPNVESKYHTPCNRWHFAHIFNFNPDTMENLGRRAGFEVVRTDLVGKSVHVRTVFKKSENAKPMQVSHENYHRVKNTLDSYTNYDHYTSTMPAKRLWSSVAQVVHEKIAVHATLSGKEILDRIYNAESSKLILARSA</sequence>
<dbReference type="AlphaFoldDB" id="A0A517QTZ9"/>
<dbReference type="GO" id="GO:0102208">
    <property type="term" value="F:2-polyprenyl-6-hydroxyphenol methylase activity"/>
    <property type="evidence" value="ECO:0007669"/>
    <property type="project" value="UniProtKB-EC"/>
</dbReference>
<dbReference type="RefSeq" id="WP_145203911.1">
    <property type="nucleotide sequence ID" value="NZ_CP036267.1"/>
</dbReference>
<keyword evidence="1" id="KW-0808">Transferase</keyword>
<keyword evidence="2" id="KW-1185">Reference proteome</keyword>
<dbReference type="OrthoDB" id="2577067at2"/>
<evidence type="ECO:0000313" key="2">
    <source>
        <dbReference type="Proteomes" id="UP000315724"/>
    </source>
</evidence>
<dbReference type="KEGG" id="tpol:Mal48_43010"/>
<dbReference type="CDD" id="cd02440">
    <property type="entry name" value="AdoMet_MTases"/>
    <property type="match status" value="1"/>
</dbReference>
<gene>
    <name evidence="1" type="primary">ubiG</name>
    <name evidence="1" type="ORF">Mal48_43010</name>
</gene>
<dbReference type="Gene3D" id="3.40.50.150">
    <property type="entry name" value="Vaccinia Virus protein VP39"/>
    <property type="match status" value="1"/>
</dbReference>
<dbReference type="EC" id="2.1.1.222" evidence="1"/>
<dbReference type="Pfam" id="PF13489">
    <property type="entry name" value="Methyltransf_23"/>
    <property type="match status" value="1"/>
</dbReference>
<evidence type="ECO:0000313" key="1">
    <source>
        <dbReference type="EMBL" id="QDT35027.1"/>
    </source>
</evidence>